<dbReference type="Proteomes" id="UP000440224">
    <property type="component" value="Unassembled WGS sequence"/>
</dbReference>
<keyword evidence="2" id="KW-1185">Reference proteome</keyword>
<evidence type="ECO:0000313" key="2">
    <source>
        <dbReference type="Proteomes" id="UP000440224"/>
    </source>
</evidence>
<accession>A0A6N7PL40</accession>
<name>A0A6N7PL40_9BACT</name>
<organism evidence="1 2">
    <name type="scientific">Polyangium spumosum</name>
    <dbReference type="NCBI Taxonomy" id="889282"/>
    <lineage>
        <taxon>Bacteria</taxon>
        <taxon>Pseudomonadati</taxon>
        <taxon>Myxococcota</taxon>
        <taxon>Polyangia</taxon>
        <taxon>Polyangiales</taxon>
        <taxon>Polyangiaceae</taxon>
        <taxon>Polyangium</taxon>
    </lineage>
</organism>
<protein>
    <submittedName>
        <fullName evidence="1">Uncharacterized protein</fullName>
    </submittedName>
</protein>
<evidence type="ECO:0000313" key="1">
    <source>
        <dbReference type="EMBL" id="MRG90854.1"/>
    </source>
</evidence>
<dbReference type="EMBL" id="WJIE01000001">
    <property type="protein sequence ID" value="MRG90854.1"/>
    <property type="molecule type" value="Genomic_DNA"/>
</dbReference>
<reference evidence="1 2" key="1">
    <citation type="submission" date="2019-10" db="EMBL/GenBank/DDBJ databases">
        <title>A soil myxobacterium in the family Polyangiaceae.</title>
        <authorList>
            <person name="Li Y."/>
            <person name="Wang J."/>
        </authorList>
    </citation>
    <scope>NUCLEOTIDE SEQUENCE [LARGE SCALE GENOMIC DNA]</scope>
    <source>
        <strain evidence="1 2">DSM 14734</strain>
    </source>
</reference>
<comment type="caution">
    <text evidence="1">The sequence shown here is derived from an EMBL/GenBank/DDBJ whole genome shotgun (WGS) entry which is preliminary data.</text>
</comment>
<dbReference type="OrthoDB" id="479050at2"/>
<gene>
    <name evidence="1" type="ORF">GF068_02800</name>
</gene>
<dbReference type="AlphaFoldDB" id="A0A6N7PL40"/>
<sequence length="296" mass="31942">MSSLVMSLPDGYALLGAEEKLEALWARVSEDPYAEGALPTRVPGPWGRRKLFSTEWNRGSFELSGDELPADRPKLVHTYGACARVTLKITAPHPYTGIFAKGGAALLRFSDAKGGGAFMPSIALKFMVSGKPSQNLLALPNDYREKGDLRCFSSVYCNATVPAKELDSKLVQGAFEKAAKALGGTRLHAVYLPLHHLAGMSADGAAVESAVVPDRVEFHPTEEVKRACPDARDFRVSLGRVPSGIKLFDVRGAAKIDTKAEPMGEVWLESGFVASRYGDERLFFAHDVGPKAATPH</sequence>
<dbReference type="RefSeq" id="WP_153817717.1">
    <property type="nucleotide sequence ID" value="NZ_WJIE01000001.1"/>
</dbReference>
<proteinExistence type="predicted"/>